<dbReference type="PRINTS" id="PR00364">
    <property type="entry name" value="DISEASERSIST"/>
</dbReference>
<keyword evidence="3" id="KW-0611">Plant defense</keyword>
<dbReference type="GO" id="GO:0043531">
    <property type="term" value="F:ADP binding"/>
    <property type="evidence" value="ECO:0007669"/>
    <property type="project" value="InterPro"/>
</dbReference>
<dbReference type="AlphaFoldDB" id="C0PT41"/>
<dbReference type="InterPro" id="IPR008808">
    <property type="entry name" value="Powdery_mildew-R_dom"/>
</dbReference>
<reference evidence="5" key="1">
    <citation type="submission" date="2009-02" db="EMBL/GenBank/DDBJ databases">
        <title>Full length sequence-verified cDNA sequences from Sitka spruce (Picea sitchensis).</title>
        <authorList>
            <person name="Reid K.E."/>
            <person name="Liao N."/>
            <person name="Ralph S."/>
            <person name="Kolosova N."/>
            <person name="Oddy C."/>
            <person name="Moore R."/>
            <person name="Mayo M."/>
            <person name="Wagner S."/>
            <person name="King J."/>
            <person name="Yanchuk A."/>
            <person name="Holt R."/>
            <person name="Jones S."/>
            <person name="Marra M."/>
            <person name="Ritland C.E."/>
            <person name="Ritland K."/>
            <person name="Bohlmann J."/>
        </authorList>
    </citation>
    <scope>NUCLEOTIDE SEQUENCE</scope>
    <source>
        <tissue evidence="5">Bark</tissue>
    </source>
</reference>
<evidence type="ECO:0000313" key="5">
    <source>
        <dbReference type="EMBL" id="ACN40981.1"/>
    </source>
</evidence>
<dbReference type="SUPFAM" id="SSF52047">
    <property type="entry name" value="RNI-like"/>
    <property type="match status" value="1"/>
</dbReference>
<dbReference type="EMBL" id="BT071525">
    <property type="protein sequence ID" value="ACN40981.1"/>
    <property type="molecule type" value="mRNA"/>
</dbReference>
<dbReference type="OMA" id="MAASIEC"/>
<proteinExistence type="evidence at transcript level"/>
<sequence length="852" mass="96356">MALALFNGAAIQVAMEKGLKQLGGVSDPIISSETWREKLEKTVSLLKPIIDEYIETTSYPDLSDLSAHRSEQFKDFQAVLHCARDLVRRSDQIHRLDIMGMYDYGNKIIEFNEEIKDFIDIQGPPNLALDLQKVMVEIRNLGRRFELMERLILQNINPTQLSQTPVDGIHGATAARQSNSFNSQVPDMPKKLEGLDKPINDVKQILMKSDVNIVGITGMGGSGKTTLASALCRDPQVEAFFQKNIHFITVSQLHRNENGLLEILETMWDRIIGGRRPHFRSIEDARNQLQNNLKRIAEGTDRPTLVVLDDVWSASHLKDLLFEAKGYKTVVTTRENFNILKRSDSRLYNMPMLEVNDALPLFCFWAFGQPSIPTTEEEDLVKQVAAECKGLPLALKVIGSSLHSKTQPGWELCKEKLSRAELISKDHKDGLLSRLKTSIDILDPKEKQCFLDLGAFPKGRKFGVDSLLDIWVYVRGMEWKEAFDVLLELASRNLMNLTGYEGSVAIKYSCASELSFSQHDVMRDLAFHLSSQDSNSKRLFMPRKEAKISTKWQSTLKDQSSGAQFVSINTGEMEEQDWCQIDFPEVEALTLFFAASQYCLPTFLQSMPKLKVIIIYNYGSKRAILSGLPSFPSPVQIRSVFLNKLIVPPPLYKNCRSWERLEKLSVCLCEGLGNITLLDKEPEALNFPNMLEINFDHCSDLRELPVKLCNLTSLQKLSVTNCHLIQNLPDDLGWLSSLRVLRLSACPSLSRLPPSICKLGRLEYVDISMSRCLQDLPTEFVQLSNLKTLDMRECSGSKKMPTVKLRSLKRVIISESDKESLGAWLSIKASTIHNLIINVVPESFSLDWLDDH</sequence>
<dbReference type="Gene3D" id="3.40.50.300">
    <property type="entry name" value="P-loop containing nucleotide triphosphate hydrolases"/>
    <property type="match status" value="1"/>
</dbReference>
<dbReference type="PANTHER" id="PTHR36766:SF30">
    <property type="entry name" value="TIR-NBS TYPE DISEASE RESISTANCE PROTEIN-RELATED"/>
    <property type="match status" value="1"/>
</dbReference>
<dbReference type="GO" id="GO:0006952">
    <property type="term" value="P:defense response"/>
    <property type="evidence" value="ECO:0007669"/>
    <property type="project" value="UniProtKB-KW"/>
</dbReference>
<dbReference type="InterPro" id="IPR002182">
    <property type="entry name" value="NB-ARC"/>
</dbReference>
<dbReference type="PANTHER" id="PTHR36766">
    <property type="entry name" value="PLANT BROAD-SPECTRUM MILDEW RESISTANCE PROTEIN RPW8"/>
    <property type="match status" value="1"/>
</dbReference>
<evidence type="ECO:0000256" key="2">
    <source>
        <dbReference type="ARBA" id="ARBA00022737"/>
    </source>
</evidence>
<dbReference type="SUPFAM" id="SSF52540">
    <property type="entry name" value="P-loop containing nucleoside triphosphate hydrolases"/>
    <property type="match status" value="1"/>
</dbReference>
<keyword evidence="2" id="KW-0677">Repeat</keyword>
<evidence type="ECO:0000256" key="1">
    <source>
        <dbReference type="ARBA" id="ARBA00008894"/>
    </source>
</evidence>
<dbReference type="InterPro" id="IPR032675">
    <property type="entry name" value="LRR_dom_sf"/>
</dbReference>
<dbReference type="Gene3D" id="1.10.8.430">
    <property type="entry name" value="Helical domain of apoptotic protease-activating factors"/>
    <property type="match status" value="1"/>
</dbReference>
<organism evidence="5">
    <name type="scientific">Picea sitchensis</name>
    <name type="common">Sitka spruce</name>
    <name type="synonym">Pinus sitchensis</name>
    <dbReference type="NCBI Taxonomy" id="3332"/>
    <lineage>
        <taxon>Eukaryota</taxon>
        <taxon>Viridiplantae</taxon>
        <taxon>Streptophyta</taxon>
        <taxon>Embryophyta</taxon>
        <taxon>Tracheophyta</taxon>
        <taxon>Spermatophyta</taxon>
        <taxon>Pinopsida</taxon>
        <taxon>Pinidae</taxon>
        <taxon>Conifers I</taxon>
        <taxon>Pinales</taxon>
        <taxon>Pinaceae</taxon>
        <taxon>Picea</taxon>
    </lineage>
</organism>
<dbReference type="Gene3D" id="1.10.10.10">
    <property type="entry name" value="Winged helix-like DNA-binding domain superfamily/Winged helix DNA-binding domain"/>
    <property type="match status" value="1"/>
</dbReference>
<protein>
    <recommendedName>
        <fullName evidence="4">RPW8 domain-containing protein</fullName>
    </recommendedName>
</protein>
<name>C0PT41_PICSI</name>
<dbReference type="PROSITE" id="PS51153">
    <property type="entry name" value="RPW8"/>
    <property type="match status" value="1"/>
</dbReference>
<accession>C0PT41</accession>
<evidence type="ECO:0000259" key="4">
    <source>
        <dbReference type="PROSITE" id="PS51153"/>
    </source>
</evidence>
<dbReference type="Pfam" id="PF00931">
    <property type="entry name" value="NB-ARC"/>
    <property type="match status" value="1"/>
</dbReference>
<dbReference type="InterPro" id="IPR042197">
    <property type="entry name" value="Apaf_helical"/>
</dbReference>
<dbReference type="Gene3D" id="3.80.10.10">
    <property type="entry name" value="Ribonuclease Inhibitor"/>
    <property type="match status" value="1"/>
</dbReference>
<dbReference type="InterPro" id="IPR036388">
    <property type="entry name" value="WH-like_DNA-bd_sf"/>
</dbReference>
<comment type="similarity">
    <text evidence="1">Belongs to the disease resistance NB-LRR family.</text>
</comment>
<dbReference type="Pfam" id="PF05659">
    <property type="entry name" value="RPW8"/>
    <property type="match status" value="1"/>
</dbReference>
<evidence type="ECO:0000256" key="3">
    <source>
        <dbReference type="ARBA" id="ARBA00022821"/>
    </source>
</evidence>
<feature type="domain" description="RPW8" evidence="4">
    <location>
        <begin position="1"/>
        <end position="157"/>
    </location>
</feature>
<dbReference type="InterPro" id="IPR027417">
    <property type="entry name" value="P-loop_NTPase"/>
</dbReference>